<reference evidence="1" key="1">
    <citation type="submission" date="2018-04" db="EMBL/GenBank/DDBJ databases">
        <title>WGS assembly of Panicum hallii.</title>
        <authorList>
            <person name="Lovell J."/>
            <person name="Jenkins J."/>
            <person name="Lowry D."/>
            <person name="Mamidi S."/>
            <person name="Sreedasyam A."/>
            <person name="Weng X."/>
            <person name="Barry K."/>
            <person name="Bonette J."/>
            <person name="Campitelli B."/>
            <person name="Daum C."/>
            <person name="Gordon S."/>
            <person name="Gould B."/>
            <person name="Lipzen A."/>
            <person name="Macqueen A."/>
            <person name="Palacio-Mejia J."/>
            <person name="Plott C."/>
            <person name="Shakirov E."/>
            <person name="Shu S."/>
            <person name="Yoshinaga Y."/>
            <person name="Zane M."/>
            <person name="Rokhsar D."/>
            <person name="Grimwood J."/>
            <person name="Schmutz J."/>
            <person name="Juenger T."/>
        </authorList>
    </citation>
    <scope>NUCLEOTIDE SEQUENCE [LARGE SCALE GENOMIC DNA]</scope>
    <source>
        <strain evidence="1">FIL2</strain>
    </source>
</reference>
<proteinExistence type="predicted"/>
<name>A0A2T8I424_9POAL</name>
<evidence type="ECO:0000313" key="1">
    <source>
        <dbReference type="EMBL" id="PVH32431.1"/>
    </source>
</evidence>
<evidence type="ECO:0008006" key="2">
    <source>
        <dbReference type="Google" id="ProtNLM"/>
    </source>
</evidence>
<dbReference type="Gramene" id="PVH32431">
    <property type="protein sequence ID" value="PVH32431"/>
    <property type="gene ID" value="PAHAL_9G396200"/>
</dbReference>
<dbReference type="AlphaFoldDB" id="A0A2T8I424"/>
<gene>
    <name evidence="1" type="ORF">PAHAL_9G396200</name>
</gene>
<dbReference type="EMBL" id="CM008054">
    <property type="protein sequence ID" value="PVH32431.1"/>
    <property type="molecule type" value="Genomic_DNA"/>
</dbReference>
<sequence length="75" mass="7729">MRNSCPVCRCAVASLYDADRARDAAAVAVGRDGAYGGDDDQEAVLERVVAMIEAIRDEQRGEEAAARAAGGDGGS</sequence>
<organism evidence="1">
    <name type="scientific">Panicum hallii</name>
    <dbReference type="NCBI Taxonomy" id="206008"/>
    <lineage>
        <taxon>Eukaryota</taxon>
        <taxon>Viridiplantae</taxon>
        <taxon>Streptophyta</taxon>
        <taxon>Embryophyta</taxon>
        <taxon>Tracheophyta</taxon>
        <taxon>Spermatophyta</taxon>
        <taxon>Magnoliopsida</taxon>
        <taxon>Liliopsida</taxon>
        <taxon>Poales</taxon>
        <taxon>Poaceae</taxon>
        <taxon>PACMAD clade</taxon>
        <taxon>Panicoideae</taxon>
        <taxon>Panicodae</taxon>
        <taxon>Paniceae</taxon>
        <taxon>Panicinae</taxon>
        <taxon>Panicum</taxon>
        <taxon>Panicum sect. Panicum</taxon>
    </lineage>
</organism>
<protein>
    <recommendedName>
        <fullName evidence="2">RING-type domain-containing protein</fullName>
    </recommendedName>
</protein>
<dbReference type="Proteomes" id="UP000243499">
    <property type="component" value="Chromosome 9"/>
</dbReference>
<accession>A0A2T8I424</accession>